<comment type="caution">
    <text evidence="3">The sequence shown here is derived from an EMBL/GenBank/DDBJ whole genome shotgun (WGS) entry which is preliminary data.</text>
</comment>
<dbReference type="PANTHER" id="PTHR43377:SF1">
    <property type="entry name" value="BILIVERDIN REDUCTASE A"/>
    <property type="match status" value="1"/>
</dbReference>
<dbReference type="RefSeq" id="WP_343776020.1">
    <property type="nucleotide sequence ID" value="NZ_BAAADV010000008.1"/>
</dbReference>
<dbReference type="Gene3D" id="3.40.50.720">
    <property type="entry name" value="NAD(P)-binding Rossmann-like Domain"/>
    <property type="match status" value="1"/>
</dbReference>
<evidence type="ECO:0000313" key="4">
    <source>
        <dbReference type="Proteomes" id="UP001500420"/>
    </source>
</evidence>
<dbReference type="InterPro" id="IPR051450">
    <property type="entry name" value="Gfo/Idh/MocA_Oxidoreductases"/>
</dbReference>
<protein>
    <submittedName>
        <fullName evidence="3">Gfo/Idh/MocA family oxidoreductase</fullName>
    </submittedName>
</protein>
<sequence length="346" mass="36970">MPPAIATVGLGGLGRVLLRSLSDLDADVVAGVDVSPDARASFEESFDAPSYDDIDSVLSAYDVDAALIATPHALHHEQATAFLEADVDVFVEKPMVTDVGDAVDLIDRARERDRVLQVGYQRRFHPAFAEIERIVESGRIGEVHAANAVLSQDWIDLQRGTWRADPSLSGGGQLYDSGSHLLDALLWTTGAEPQSVSAQMEFDSPGVDTDAALALSLERDGRPVTASVSVSGAGIDGEPAESYAIWGTEGRITFDGERIRVAEQGATTYETEITEGTDFETLTDRKLENFLASVRGDDEPAVPGEVGLEITALTEAAYRAAEEGRRVDVQELIENARAAPTAAADD</sequence>
<dbReference type="InterPro" id="IPR000683">
    <property type="entry name" value="Gfo/Idh/MocA-like_OxRdtase_N"/>
</dbReference>
<reference evidence="3 4" key="1">
    <citation type="journal article" date="2019" name="Int. J. Syst. Evol. Microbiol.">
        <title>The Global Catalogue of Microorganisms (GCM) 10K type strain sequencing project: providing services to taxonomists for standard genome sequencing and annotation.</title>
        <authorList>
            <consortium name="The Broad Institute Genomics Platform"/>
            <consortium name="The Broad Institute Genome Sequencing Center for Infectious Disease"/>
            <person name="Wu L."/>
            <person name="Ma J."/>
        </authorList>
    </citation>
    <scope>NUCLEOTIDE SEQUENCE [LARGE SCALE GENOMIC DNA]</scope>
    <source>
        <strain evidence="3 4">JCM 16328</strain>
    </source>
</reference>
<dbReference type="InterPro" id="IPR036291">
    <property type="entry name" value="NAD(P)-bd_dom_sf"/>
</dbReference>
<name>A0AAV3TEV8_9EURY</name>
<accession>A0AAV3TEV8</accession>
<dbReference type="PANTHER" id="PTHR43377">
    <property type="entry name" value="BILIVERDIN REDUCTASE A"/>
    <property type="match status" value="1"/>
</dbReference>
<feature type="domain" description="Gfo/Idh/MocA-like oxidoreductase N-terminal" evidence="1">
    <location>
        <begin position="5"/>
        <end position="120"/>
    </location>
</feature>
<feature type="domain" description="GFO/IDH/MocA-like oxidoreductase" evidence="2">
    <location>
        <begin position="128"/>
        <end position="252"/>
    </location>
</feature>
<dbReference type="Pfam" id="PF01408">
    <property type="entry name" value="GFO_IDH_MocA"/>
    <property type="match status" value="1"/>
</dbReference>
<gene>
    <name evidence="3" type="ORF">GCM10009020_35620</name>
</gene>
<dbReference type="SUPFAM" id="SSF55347">
    <property type="entry name" value="Glyceraldehyde-3-phosphate dehydrogenase-like, C-terminal domain"/>
    <property type="match status" value="1"/>
</dbReference>
<dbReference type="GO" id="GO:0000166">
    <property type="term" value="F:nucleotide binding"/>
    <property type="evidence" value="ECO:0007669"/>
    <property type="project" value="InterPro"/>
</dbReference>
<evidence type="ECO:0000259" key="1">
    <source>
        <dbReference type="Pfam" id="PF01408"/>
    </source>
</evidence>
<dbReference type="Gene3D" id="3.30.360.10">
    <property type="entry name" value="Dihydrodipicolinate Reductase, domain 2"/>
    <property type="match status" value="1"/>
</dbReference>
<evidence type="ECO:0000259" key="2">
    <source>
        <dbReference type="Pfam" id="PF22725"/>
    </source>
</evidence>
<dbReference type="EMBL" id="BAAADV010000008">
    <property type="protein sequence ID" value="GAA0683094.1"/>
    <property type="molecule type" value="Genomic_DNA"/>
</dbReference>
<proteinExistence type="predicted"/>
<dbReference type="Proteomes" id="UP001500420">
    <property type="component" value="Unassembled WGS sequence"/>
</dbReference>
<dbReference type="SUPFAM" id="SSF51735">
    <property type="entry name" value="NAD(P)-binding Rossmann-fold domains"/>
    <property type="match status" value="1"/>
</dbReference>
<keyword evidence="4" id="KW-1185">Reference proteome</keyword>
<dbReference type="InterPro" id="IPR055170">
    <property type="entry name" value="GFO_IDH_MocA-like_dom"/>
</dbReference>
<evidence type="ECO:0000313" key="3">
    <source>
        <dbReference type="EMBL" id="GAA0683094.1"/>
    </source>
</evidence>
<dbReference type="AlphaFoldDB" id="A0AAV3TEV8"/>
<dbReference type="Pfam" id="PF22725">
    <property type="entry name" value="GFO_IDH_MocA_C3"/>
    <property type="match status" value="1"/>
</dbReference>
<organism evidence="3 4">
    <name type="scientific">Natronoarchaeum mannanilyticum</name>
    <dbReference type="NCBI Taxonomy" id="926360"/>
    <lineage>
        <taxon>Archaea</taxon>
        <taxon>Methanobacteriati</taxon>
        <taxon>Methanobacteriota</taxon>
        <taxon>Stenosarchaea group</taxon>
        <taxon>Halobacteria</taxon>
        <taxon>Halobacteriales</taxon>
        <taxon>Natronoarchaeaceae</taxon>
    </lineage>
</organism>